<keyword evidence="3" id="KW-1185">Reference proteome</keyword>
<accession>A0ABR2SY50</accession>
<name>A0ABR2SY50_9ROSI</name>
<evidence type="ECO:0000256" key="1">
    <source>
        <dbReference type="SAM" id="MobiDB-lite"/>
    </source>
</evidence>
<dbReference type="EMBL" id="JBBPBN010000010">
    <property type="protein sequence ID" value="KAK9030166.1"/>
    <property type="molecule type" value="Genomic_DNA"/>
</dbReference>
<dbReference type="Proteomes" id="UP001396334">
    <property type="component" value="Unassembled WGS sequence"/>
</dbReference>
<sequence length="83" mass="9003">MNEGEISTNSLGESELNGDLKSNDDKQEVDSLAAASPHSVYRNGSIGSLNVVIEDNTEKQKRDMALRKLKAKSQVDLEPEIGS</sequence>
<comment type="caution">
    <text evidence="2">The sequence shown here is derived from an EMBL/GenBank/DDBJ whole genome shotgun (WGS) entry which is preliminary data.</text>
</comment>
<evidence type="ECO:0000313" key="2">
    <source>
        <dbReference type="EMBL" id="KAK9030166.1"/>
    </source>
</evidence>
<proteinExistence type="predicted"/>
<organism evidence="2 3">
    <name type="scientific">Hibiscus sabdariffa</name>
    <name type="common">roselle</name>
    <dbReference type="NCBI Taxonomy" id="183260"/>
    <lineage>
        <taxon>Eukaryota</taxon>
        <taxon>Viridiplantae</taxon>
        <taxon>Streptophyta</taxon>
        <taxon>Embryophyta</taxon>
        <taxon>Tracheophyta</taxon>
        <taxon>Spermatophyta</taxon>
        <taxon>Magnoliopsida</taxon>
        <taxon>eudicotyledons</taxon>
        <taxon>Gunneridae</taxon>
        <taxon>Pentapetalae</taxon>
        <taxon>rosids</taxon>
        <taxon>malvids</taxon>
        <taxon>Malvales</taxon>
        <taxon>Malvaceae</taxon>
        <taxon>Malvoideae</taxon>
        <taxon>Hibiscus</taxon>
    </lineage>
</organism>
<evidence type="ECO:0000313" key="3">
    <source>
        <dbReference type="Proteomes" id="UP001396334"/>
    </source>
</evidence>
<feature type="region of interest" description="Disordered" evidence="1">
    <location>
        <begin position="1"/>
        <end position="44"/>
    </location>
</feature>
<reference evidence="2 3" key="1">
    <citation type="journal article" date="2024" name="G3 (Bethesda)">
        <title>Genome assembly of Hibiscus sabdariffa L. provides insights into metabolisms of medicinal natural products.</title>
        <authorList>
            <person name="Kim T."/>
        </authorList>
    </citation>
    <scope>NUCLEOTIDE SEQUENCE [LARGE SCALE GENOMIC DNA]</scope>
    <source>
        <strain evidence="2">TK-2024</strain>
        <tissue evidence="2">Old leaves</tissue>
    </source>
</reference>
<feature type="compositionally biased region" description="Polar residues" evidence="1">
    <location>
        <begin position="1"/>
        <end position="12"/>
    </location>
</feature>
<protein>
    <submittedName>
        <fullName evidence="2">Uncharacterized protein</fullName>
    </submittedName>
</protein>
<gene>
    <name evidence="2" type="ORF">V6N11_031597</name>
</gene>